<feature type="domain" description="MgtC/SapB/SrpB/YhiD N-terminal" evidence="8">
    <location>
        <begin position="10"/>
        <end position="135"/>
    </location>
</feature>
<dbReference type="PANTHER" id="PTHR33778:SF1">
    <property type="entry name" value="MAGNESIUM TRANSPORTER YHID-RELATED"/>
    <property type="match status" value="1"/>
</dbReference>
<keyword evidence="10" id="KW-1185">Reference proteome</keyword>
<comment type="subcellular location">
    <subcellularLocation>
        <location evidence="1">Cell membrane</location>
        <topology evidence="1">Multi-pass membrane protein</topology>
    </subcellularLocation>
</comment>
<evidence type="ECO:0000256" key="3">
    <source>
        <dbReference type="ARBA" id="ARBA00022475"/>
    </source>
</evidence>
<feature type="transmembrane region" description="Helical" evidence="7">
    <location>
        <begin position="6"/>
        <end position="23"/>
    </location>
</feature>
<evidence type="ECO:0000256" key="6">
    <source>
        <dbReference type="ARBA" id="ARBA00023136"/>
    </source>
</evidence>
<keyword evidence="5 7" id="KW-1133">Transmembrane helix</keyword>
<organism evidence="9 10">
    <name type="scientific">Clostridium cibarium</name>
    <dbReference type="NCBI Taxonomy" id="2762247"/>
    <lineage>
        <taxon>Bacteria</taxon>
        <taxon>Bacillati</taxon>
        <taxon>Bacillota</taxon>
        <taxon>Clostridia</taxon>
        <taxon>Eubacteriales</taxon>
        <taxon>Clostridiaceae</taxon>
        <taxon>Clostridium</taxon>
    </lineage>
</organism>
<evidence type="ECO:0000259" key="8">
    <source>
        <dbReference type="Pfam" id="PF02308"/>
    </source>
</evidence>
<evidence type="ECO:0000256" key="1">
    <source>
        <dbReference type="ARBA" id="ARBA00004651"/>
    </source>
</evidence>
<evidence type="ECO:0000313" key="10">
    <source>
        <dbReference type="Proteomes" id="UP000627781"/>
    </source>
</evidence>
<proteinExistence type="inferred from homology"/>
<dbReference type="PANTHER" id="PTHR33778">
    <property type="entry name" value="PROTEIN MGTC"/>
    <property type="match status" value="1"/>
</dbReference>
<reference evidence="9 10" key="1">
    <citation type="submission" date="2020-08" db="EMBL/GenBank/DDBJ databases">
        <title>A Genomic Blueprint of the Chicken Gut Microbiome.</title>
        <authorList>
            <person name="Gilroy R."/>
            <person name="Ravi A."/>
            <person name="Getino M."/>
            <person name="Pursley I."/>
            <person name="Horton D.L."/>
            <person name="Alikhan N.-F."/>
            <person name="Baker D."/>
            <person name="Gharbi K."/>
            <person name="Hall N."/>
            <person name="Watson M."/>
            <person name="Adriaenssens E.M."/>
            <person name="Foster-Nyarko E."/>
            <person name="Jarju S."/>
            <person name="Secka A."/>
            <person name="Antonio M."/>
            <person name="Oren A."/>
            <person name="Chaudhuri R."/>
            <person name="La Ragione R.M."/>
            <person name="Hildebrand F."/>
            <person name="Pallen M.J."/>
        </authorList>
    </citation>
    <scope>NUCLEOTIDE SEQUENCE [LARGE SCALE GENOMIC DNA]</scope>
    <source>
        <strain evidence="9 10">Sa3CVN1</strain>
    </source>
</reference>
<keyword evidence="4 7" id="KW-0812">Transmembrane</keyword>
<accession>A0ABR8PXM1</accession>
<gene>
    <name evidence="9" type="ORF">H9661_16315</name>
</gene>
<evidence type="ECO:0000256" key="5">
    <source>
        <dbReference type="ARBA" id="ARBA00022989"/>
    </source>
</evidence>
<dbReference type="EMBL" id="JACSRA010000031">
    <property type="protein sequence ID" value="MBD7912917.1"/>
    <property type="molecule type" value="Genomic_DNA"/>
</dbReference>
<feature type="transmembrane region" description="Helical" evidence="7">
    <location>
        <begin position="65"/>
        <end position="82"/>
    </location>
</feature>
<feature type="transmembrane region" description="Helical" evidence="7">
    <location>
        <begin position="113"/>
        <end position="130"/>
    </location>
</feature>
<keyword evidence="3" id="KW-1003">Cell membrane</keyword>
<keyword evidence="6 7" id="KW-0472">Membrane</keyword>
<dbReference type="Proteomes" id="UP000627781">
    <property type="component" value="Unassembled WGS sequence"/>
</dbReference>
<dbReference type="RefSeq" id="WP_143316844.1">
    <property type="nucleotide sequence ID" value="NZ_JACSRA010000031.1"/>
</dbReference>
<evidence type="ECO:0000256" key="7">
    <source>
        <dbReference type="SAM" id="Phobius"/>
    </source>
</evidence>
<sequence length="152" mass="16313">MDEKTVVIRLVVAFLLGAAIGLERDLTNKTIGIKTHVMVSLGSALTMIFGIYMSQENNLIDPTRISAQVVSGIGFLGALCVLKDRNNTILGLTTASSIWVMACIGIAVGGGFISGAVTTTVLILINLIFVSKIKRIIKKSSIYKRSHDDCEE</sequence>
<protein>
    <submittedName>
        <fullName evidence="9">MgtC/SapB family protein</fullName>
    </submittedName>
</protein>
<feature type="transmembrane region" description="Helical" evidence="7">
    <location>
        <begin position="89"/>
        <end position="107"/>
    </location>
</feature>
<dbReference type="InterPro" id="IPR003416">
    <property type="entry name" value="MgtC/SapB/SrpB/YhiD_fam"/>
</dbReference>
<feature type="transmembrane region" description="Helical" evidence="7">
    <location>
        <begin position="35"/>
        <end position="53"/>
    </location>
</feature>
<name>A0ABR8PXM1_9CLOT</name>
<comment type="caution">
    <text evidence="9">The sequence shown here is derived from an EMBL/GenBank/DDBJ whole genome shotgun (WGS) entry which is preliminary data.</text>
</comment>
<evidence type="ECO:0000256" key="4">
    <source>
        <dbReference type="ARBA" id="ARBA00022692"/>
    </source>
</evidence>
<evidence type="ECO:0000313" key="9">
    <source>
        <dbReference type="EMBL" id="MBD7912917.1"/>
    </source>
</evidence>
<dbReference type="Pfam" id="PF02308">
    <property type="entry name" value="MgtC"/>
    <property type="match status" value="1"/>
</dbReference>
<dbReference type="PRINTS" id="PR01837">
    <property type="entry name" value="MGTCSAPBPROT"/>
</dbReference>
<evidence type="ECO:0000256" key="2">
    <source>
        <dbReference type="ARBA" id="ARBA00009298"/>
    </source>
</evidence>
<dbReference type="InterPro" id="IPR049177">
    <property type="entry name" value="MgtC_SapB_SrpB_YhiD_N"/>
</dbReference>
<comment type="similarity">
    <text evidence="2">Belongs to the MgtC/SapB family.</text>
</comment>